<evidence type="ECO:0000313" key="3">
    <source>
        <dbReference type="Proteomes" id="UP001153269"/>
    </source>
</evidence>
<dbReference type="EMBL" id="CADEAL010000047">
    <property type="protein sequence ID" value="CAB1413245.1"/>
    <property type="molecule type" value="Genomic_DNA"/>
</dbReference>
<feature type="signal peptide" evidence="1">
    <location>
        <begin position="1"/>
        <end position="19"/>
    </location>
</feature>
<keyword evidence="1" id="KW-0732">Signal</keyword>
<evidence type="ECO:0000256" key="1">
    <source>
        <dbReference type="SAM" id="SignalP"/>
    </source>
</evidence>
<dbReference type="Proteomes" id="UP001153269">
    <property type="component" value="Unassembled WGS sequence"/>
</dbReference>
<organism evidence="2 3">
    <name type="scientific">Pleuronectes platessa</name>
    <name type="common">European plaice</name>
    <dbReference type="NCBI Taxonomy" id="8262"/>
    <lineage>
        <taxon>Eukaryota</taxon>
        <taxon>Metazoa</taxon>
        <taxon>Chordata</taxon>
        <taxon>Craniata</taxon>
        <taxon>Vertebrata</taxon>
        <taxon>Euteleostomi</taxon>
        <taxon>Actinopterygii</taxon>
        <taxon>Neopterygii</taxon>
        <taxon>Teleostei</taxon>
        <taxon>Neoteleostei</taxon>
        <taxon>Acanthomorphata</taxon>
        <taxon>Carangaria</taxon>
        <taxon>Pleuronectiformes</taxon>
        <taxon>Pleuronectoidei</taxon>
        <taxon>Pleuronectidae</taxon>
        <taxon>Pleuronectes</taxon>
    </lineage>
</organism>
<protein>
    <submittedName>
        <fullName evidence="2">Uncharacterized protein</fullName>
    </submittedName>
</protein>
<feature type="chain" id="PRO_5040211367" evidence="1">
    <location>
        <begin position="20"/>
        <end position="146"/>
    </location>
</feature>
<dbReference type="AlphaFoldDB" id="A0A9N7THL3"/>
<sequence length="146" mass="16900">MLCTISSAIFSLLLWVCHACEPLNILTAHYVVFYLNLQHYCATIFYKFTTSTIQTQELKEAGYSGRARAEIIFRDDDLVDIDLLYMRGDERSDQIDMIVARELNLQEDYWPVKLIDKQPFRHQIDFQNKTGSRTGCYSGEVCSIAL</sequence>
<name>A0A9N7THL3_PLEPL</name>
<comment type="caution">
    <text evidence="2">The sequence shown here is derived from an EMBL/GenBank/DDBJ whole genome shotgun (WGS) entry which is preliminary data.</text>
</comment>
<proteinExistence type="predicted"/>
<accession>A0A9N7THL3</accession>
<evidence type="ECO:0000313" key="2">
    <source>
        <dbReference type="EMBL" id="CAB1413245.1"/>
    </source>
</evidence>
<reference evidence="2" key="1">
    <citation type="submission" date="2020-03" db="EMBL/GenBank/DDBJ databases">
        <authorList>
            <person name="Weist P."/>
        </authorList>
    </citation>
    <scope>NUCLEOTIDE SEQUENCE</scope>
</reference>
<gene>
    <name evidence="2" type="ORF">PLEPLA_LOCUS945</name>
</gene>
<keyword evidence="3" id="KW-1185">Reference proteome</keyword>